<comment type="caution">
    <text evidence="1">The sequence shown here is derived from an EMBL/GenBank/DDBJ whole genome shotgun (WGS) entry which is preliminary data.</text>
</comment>
<sequence>MPFLRRLRTSVALRRGANDGGVLAAIRSELSHELASSAPSAPAPFSSQVTHNILLPSLADPLTPNITPHTSLFPNSQDAPDFFTDVLLRRRDDSEEVLVSALLAPLQFVDQAPLPRDALMKVFSPVPPNSW</sequence>
<gene>
    <name evidence="1" type="ORF">HU200_054367</name>
</gene>
<accession>A0A835AKT1</accession>
<dbReference type="AlphaFoldDB" id="A0A835AKT1"/>
<reference evidence="1" key="1">
    <citation type="submission" date="2020-07" db="EMBL/GenBank/DDBJ databases">
        <title>Genome sequence and genetic diversity analysis of an under-domesticated orphan crop, white fonio (Digitaria exilis).</title>
        <authorList>
            <person name="Bennetzen J.L."/>
            <person name="Chen S."/>
            <person name="Ma X."/>
            <person name="Wang X."/>
            <person name="Yssel A.E.J."/>
            <person name="Chaluvadi S.R."/>
            <person name="Johnson M."/>
            <person name="Gangashetty P."/>
            <person name="Hamidou F."/>
            <person name="Sanogo M.D."/>
            <person name="Zwaenepoel A."/>
            <person name="Wallace J."/>
            <person name="Van De Peer Y."/>
            <person name="Van Deynze A."/>
        </authorList>
    </citation>
    <scope>NUCLEOTIDE SEQUENCE</scope>
    <source>
        <tissue evidence="1">Leaves</tissue>
    </source>
</reference>
<evidence type="ECO:0000313" key="1">
    <source>
        <dbReference type="EMBL" id="KAF8664658.1"/>
    </source>
</evidence>
<name>A0A835AKT1_9POAL</name>
<dbReference type="EMBL" id="JACEFO010002347">
    <property type="protein sequence ID" value="KAF8664658.1"/>
    <property type="molecule type" value="Genomic_DNA"/>
</dbReference>
<keyword evidence="2" id="KW-1185">Reference proteome</keyword>
<proteinExistence type="predicted"/>
<organism evidence="1 2">
    <name type="scientific">Digitaria exilis</name>
    <dbReference type="NCBI Taxonomy" id="1010633"/>
    <lineage>
        <taxon>Eukaryota</taxon>
        <taxon>Viridiplantae</taxon>
        <taxon>Streptophyta</taxon>
        <taxon>Embryophyta</taxon>
        <taxon>Tracheophyta</taxon>
        <taxon>Spermatophyta</taxon>
        <taxon>Magnoliopsida</taxon>
        <taxon>Liliopsida</taxon>
        <taxon>Poales</taxon>
        <taxon>Poaceae</taxon>
        <taxon>PACMAD clade</taxon>
        <taxon>Panicoideae</taxon>
        <taxon>Panicodae</taxon>
        <taxon>Paniceae</taxon>
        <taxon>Anthephorinae</taxon>
        <taxon>Digitaria</taxon>
    </lineage>
</organism>
<dbReference type="Proteomes" id="UP000636709">
    <property type="component" value="Unassembled WGS sequence"/>
</dbReference>
<dbReference type="OrthoDB" id="278212at2759"/>
<evidence type="ECO:0000313" key="2">
    <source>
        <dbReference type="Proteomes" id="UP000636709"/>
    </source>
</evidence>
<protein>
    <submittedName>
        <fullName evidence="1">Uncharacterized protein</fullName>
    </submittedName>
</protein>